<evidence type="ECO:0008006" key="8">
    <source>
        <dbReference type="Google" id="ProtNLM"/>
    </source>
</evidence>
<protein>
    <recommendedName>
        <fullName evidence="8">Cytochrome P450</fullName>
    </recommendedName>
</protein>
<keyword evidence="7" id="KW-1185">Reference proteome</keyword>
<dbReference type="InterPro" id="IPR002403">
    <property type="entry name" value="Cyt_P450_E_grp-IV"/>
</dbReference>
<reference evidence="6" key="1">
    <citation type="submission" date="2018-12" db="EMBL/GenBank/DDBJ databases">
        <authorList>
            <person name="Syme R.A."/>
            <person name="Farfan-Caceres L."/>
            <person name="Lichtenzveig J."/>
        </authorList>
    </citation>
    <scope>NUCLEOTIDE SEQUENCE</scope>
    <source>
        <strain evidence="6">Al4</strain>
    </source>
</reference>
<evidence type="ECO:0000256" key="2">
    <source>
        <dbReference type="ARBA" id="ARBA00010617"/>
    </source>
</evidence>
<keyword evidence="5" id="KW-0349">Heme</keyword>
<dbReference type="SUPFAM" id="SSF48264">
    <property type="entry name" value="Cytochrome P450"/>
    <property type="match status" value="1"/>
</dbReference>
<evidence type="ECO:0000256" key="3">
    <source>
        <dbReference type="ARBA" id="ARBA00022723"/>
    </source>
</evidence>
<dbReference type="GO" id="GO:0020037">
    <property type="term" value="F:heme binding"/>
    <property type="evidence" value="ECO:0007669"/>
    <property type="project" value="InterPro"/>
</dbReference>
<dbReference type="GO" id="GO:0004497">
    <property type="term" value="F:monooxygenase activity"/>
    <property type="evidence" value="ECO:0007669"/>
    <property type="project" value="InterPro"/>
</dbReference>
<evidence type="ECO:0000313" key="7">
    <source>
        <dbReference type="Proteomes" id="UP000651452"/>
    </source>
</evidence>
<dbReference type="OrthoDB" id="10029320at2759"/>
<dbReference type="PANTHER" id="PTHR24305">
    <property type="entry name" value="CYTOCHROME P450"/>
    <property type="match status" value="1"/>
</dbReference>
<dbReference type="InterPro" id="IPR050121">
    <property type="entry name" value="Cytochrome_P450_monoxygenase"/>
</dbReference>
<gene>
    <name evidence="6" type="ORF">EKO04_002543</name>
</gene>
<keyword evidence="4 5" id="KW-0408">Iron</keyword>
<evidence type="ECO:0000256" key="5">
    <source>
        <dbReference type="PIRSR" id="PIRSR602403-1"/>
    </source>
</evidence>
<dbReference type="GO" id="GO:0005506">
    <property type="term" value="F:iron ion binding"/>
    <property type="evidence" value="ECO:0007669"/>
    <property type="project" value="InterPro"/>
</dbReference>
<feature type="binding site" description="axial binding residue" evidence="5">
    <location>
        <position position="409"/>
    </location>
    <ligand>
        <name>heme</name>
        <dbReference type="ChEBI" id="CHEBI:30413"/>
    </ligand>
    <ligandPart>
        <name>Fe</name>
        <dbReference type="ChEBI" id="CHEBI:18248"/>
    </ligandPart>
</feature>
<dbReference type="PANTHER" id="PTHR24305:SF232">
    <property type="entry name" value="P450, PUTATIVE (EUROFUNG)-RELATED"/>
    <property type="match status" value="1"/>
</dbReference>
<name>A0A8H7JCK8_9PLEO</name>
<dbReference type="InterPro" id="IPR036396">
    <property type="entry name" value="Cyt_P450_sf"/>
</dbReference>
<dbReference type="Proteomes" id="UP000651452">
    <property type="component" value="Unassembled WGS sequence"/>
</dbReference>
<keyword evidence="3 5" id="KW-0479">Metal-binding</keyword>
<dbReference type="AlphaFoldDB" id="A0A8H7JCK8"/>
<evidence type="ECO:0000256" key="4">
    <source>
        <dbReference type="ARBA" id="ARBA00023004"/>
    </source>
</evidence>
<evidence type="ECO:0000313" key="6">
    <source>
        <dbReference type="EMBL" id="KAF9699866.1"/>
    </source>
</evidence>
<dbReference type="GO" id="GO:0016705">
    <property type="term" value="F:oxidoreductase activity, acting on paired donors, with incorporation or reduction of molecular oxygen"/>
    <property type="evidence" value="ECO:0007669"/>
    <property type="project" value="InterPro"/>
</dbReference>
<proteinExistence type="inferred from homology"/>
<dbReference type="PRINTS" id="PR00465">
    <property type="entry name" value="EP450IV"/>
</dbReference>
<organism evidence="6 7">
    <name type="scientific">Ascochyta lentis</name>
    <dbReference type="NCBI Taxonomy" id="205686"/>
    <lineage>
        <taxon>Eukaryota</taxon>
        <taxon>Fungi</taxon>
        <taxon>Dikarya</taxon>
        <taxon>Ascomycota</taxon>
        <taxon>Pezizomycotina</taxon>
        <taxon>Dothideomycetes</taxon>
        <taxon>Pleosporomycetidae</taxon>
        <taxon>Pleosporales</taxon>
        <taxon>Pleosporineae</taxon>
        <taxon>Didymellaceae</taxon>
        <taxon>Ascochyta</taxon>
    </lineage>
</organism>
<comment type="cofactor">
    <cofactor evidence="1 5">
        <name>heme</name>
        <dbReference type="ChEBI" id="CHEBI:30413"/>
    </cofactor>
</comment>
<evidence type="ECO:0000256" key="1">
    <source>
        <dbReference type="ARBA" id="ARBA00001971"/>
    </source>
</evidence>
<dbReference type="Gene3D" id="1.10.630.10">
    <property type="entry name" value="Cytochrome P450"/>
    <property type="match status" value="1"/>
</dbReference>
<dbReference type="InterPro" id="IPR001128">
    <property type="entry name" value="Cyt_P450"/>
</dbReference>
<dbReference type="PRINTS" id="PR00385">
    <property type="entry name" value="P450"/>
</dbReference>
<comment type="similarity">
    <text evidence="2">Belongs to the cytochrome P450 family.</text>
</comment>
<comment type="caution">
    <text evidence="6">The sequence shown here is derived from an EMBL/GenBank/DDBJ whole genome shotgun (WGS) entry which is preliminary data.</text>
</comment>
<reference evidence="6" key="2">
    <citation type="submission" date="2020-09" db="EMBL/GenBank/DDBJ databases">
        <title>Reference genome assembly for Australian Ascochyta lentis isolate Al4.</title>
        <authorList>
            <person name="Lee R.C."/>
            <person name="Farfan-Caceres L.M."/>
            <person name="Debler J.W."/>
            <person name="Williams A.H."/>
            <person name="Henares B.M."/>
        </authorList>
    </citation>
    <scope>NUCLEOTIDE SEQUENCE</scope>
    <source>
        <strain evidence="6">Al4</strain>
    </source>
</reference>
<accession>A0A8H7JCK8</accession>
<dbReference type="EMBL" id="RZGK01000004">
    <property type="protein sequence ID" value="KAF9699866.1"/>
    <property type="molecule type" value="Genomic_DNA"/>
</dbReference>
<sequence>MALFPKDAHWQVPITTISQRYNLPGLWYLDLWPVGPSQVIVTDPDIALHMTVTRNHEKHIAESWAIDPMMGKGNIVTAEGARWKKMHKMLAPAFAIMHVTNMRPMVAENVMEFRAIMNKLAATGETFEFEKYVERLTLDIIGTATFGHSLGAQAAGSSVMRHWEDMSRANMHDRDGWRIDFVRKYLARRRREAAMNRLNAILTELVKKRFDYVQKNDICLEKRNASIIMDLILREYLQETPQSIQKCMDSEFLENMLTQVRTLLIGGTGTTSDTVCFAYMLLSVHPEIVQKLREEHDRVFAPGIDVSYTILCSEPYKLNGLTYTTNVIKETLRLYPIGSTARREHSEAYLSYKGRQWSTKGFMILPMQHTMHMNPEIFPNPKSFDPERYNREDFVRHAWRPFERGPRACLGQPLAMDEMKIILLLTVRDFDFACVSLKPNKTPRVPWTDLDLIFGDRAFQEFLFEAKPRDGMPMSVRKSYWA</sequence>
<dbReference type="Pfam" id="PF00067">
    <property type="entry name" value="p450"/>
    <property type="match status" value="1"/>
</dbReference>